<evidence type="ECO:0000313" key="1">
    <source>
        <dbReference type="EMBL" id="QNH62850.1"/>
    </source>
</evidence>
<reference evidence="1 2" key="1">
    <citation type="submission" date="2020-08" db="EMBL/GenBank/DDBJ databases">
        <title>Hymenobacter sp. S2-20-2 genome sequencing.</title>
        <authorList>
            <person name="Jin L."/>
        </authorList>
    </citation>
    <scope>NUCLEOTIDE SEQUENCE [LARGE SCALE GENOMIC DNA]</scope>
    <source>
        <strain evidence="1 2">S2-20-2</strain>
    </source>
</reference>
<dbReference type="KEGG" id="hsk:H4317_03250"/>
<dbReference type="EMBL" id="CP060202">
    <property type="protein sequence ID" value="QNH62850.1"/>
    <property type="molecule type" value="Genomic_DNA"/>
</dbReference>
<dbReference type="AlphaFoldDB" id="A0A7G7W907"/>
<accession>A0A7G7W907</accession>
<dbReference type="Gene3D" id="3.40.50.1820">
    <property type="entry name" value="alpha/beta hydrolase"/>
    <property type="match status" value="1"/>
</dbReference>
<dbReference type="RefSeq" id="WP_185888754.1">
    <property type="nucleotide sequence ID" value="NZ_CP060202.1"/>
</dbReference>
<name>A0A7G7W907_9BACT</name>
<gene>
    <name evidence="1" type="ORF">H4317_03250</name>
</gene>
<sequence>MLRIQPRAWHLLLPVLAGGILGCSPDSGQKAAVQLPTGHYEGTVAYQDTELAVALDLREVSPGRLEADVRFAQNEGLSFPAENLRYTEPQLLLDSPAGGSSISAIREGDFLRGVFRLDTIKADFVWVRRGKALPRAYQIKQLPASAAAQGLPSLTLLIPQDTLATHPAVALFAEPATQPAARLRAAQLAGQGFVTTVIALPHAQQPADSAMLQSAVRVLRALRREPAVDTMRIGLWARGTTAAVVPAAVLAQPKAAFVVLENASITSLEEARPFQLLSRHRIPVLGLYAAADTSLNAKDSARRLRNAVGSRRGTQVRSFPNADTHFLLPGQGSADGKWTWPASAPGYLQSIADWLK</sequence>
<dbReference type="InterPro" id="IPR029058">
    <property type="entry name" value="AB_hydrolase_fold"/>
</dbReference>
<proteinExistence type="predicted"/>
<keyword evidence="2" id="KW-1185">Reference proteome</keyword>
<protein>
    <submittedName>
        <fullName evidence="1">Uncharacterized protein</fullName>
    </submittedName>
</protein>
<organism evidence="1 2">
    <name type="scientific">Hymenobacter sediminicola</name>
    <dbReference type="NCBI Taxonomy" id="2761579"/>
    <lineage>
        <taxon>Bacteria</taxon>
        <taxon>Pseudomonadati</taxon>
        <taxon>Bacteroidota</taxon>
        <taxon>Cytophagia</taxon>
        <taxon>Cytophagales</taxon>
        <taxon>Hymenobacteraceae</taxon>
        <taxon>Hymenobacter</taxon>
    </lineage>
</organism>
<dbReference type="PROSITE" id="PS51257">
    <property type="entry name" value="PROKAR_LIPOPROTEIN"/>
    <property type="match status" value="1"/>
</dbReference>
<dbReference type="Proteomes" id="UP000515489">
    <property type="component" value="Chromosome"/>
</dbReference>
<dbReference type="SUPFAM" id="SSF53474">
    <property type="entry name" value="alpha/beta-Hydrolases"/>
    <property type="match status" value="1"/>
</dbReference>
<evidence type="ECO:0000313" key="2">
    <source>
        <dbReference type="Proteomes" id="UP000515489"/>
    </source>
</evidence>